<comment type="similarity">
    <text evidence="4">Belongs to the trans-sulfuration enzymes family.</text>
</comment>
<dbReference type="InterPro" id="IPR015424">
    <property type="entry name" value="PyrdxlP-dep_Trfase"/>
</dbReference>
<evidence type="ECO:0000256" key="2">
    <source>
        <dbReference type="ARBA" id="ARBA00022679"/>
    </source>
</evidence>
<feature type="compositionally biased region" description="Polar residues" evidence="5">
    <location>
        <begin position="40"/>
        <end position="57"/>
    </location>
</feature>
<keyword evidence="7" id="KW-1185">Reference proteome</keyword>
<gene>
    <name evidence="6" type="ORF">FBEOM_2306</name>
</gene>
<dbReference type="InterPro" id="IPR000277">
    <property type="entry name" value="Cys/Met-Metab_PyrdxlP-dep_enz"/>
</dbReference>
<dbReference type="PANTHER" id="PTHR43797">
    <property type="entry name" value="HOMOCYSTEINE/CYSTEINE SYNTHASE"/>
    <property type="match status" value="1"/>
</dbReference>
<feature type="region of interest" description="Disordered" evidence="5">
    <location>
        <begin position="36"/>
        <end position="73"/>
    </location>
</feature>
<dbReference type="EMBL" id="PVQB02000082">
    <property type="protein sequence ID" value="KAF4343719.1"/>
    <property type="molecule type" value="Genomic_DNA"/>
</dbReference>
<reference evidence="6" key="2">
    <citation type="submission" date="2020-02" db="EMBL/GenBank/DDBJ databases">
        <title>Identification and distribution of gene clusters putatively required for synthesis of sphingolipid metabolism inhibitors in phylogenetically diverse species of the filamentous fungus Fusarium.</title>
        <authorList>
            <person name="Kim H.-S."/>
            <person name="Busman M."/>
            <person name="Brown D.W."/>
            <person name="Divon H."/>
            <person name="Uhlig S."/>
            <person name="Proctor R.H."/>
        </authorList>
    </citation>
    <scope>NUCLEOTIDE SEQUENCE</scope>
    <source>
        <strain evidence="6">NRRL 25174</strain>
    </source>
</reference>
<dbReference type="InterPro" id="IPR015421">
    <property type="entry name" value="PyrdxlP-dep_Trfase_major"/>
</dbReference>
<reference evidence="6" key="1">
    <citation type="journal article" date="2017" name="Mycologia">
        <title>Fusarium algeriense, sp. nov., a novel toxigenic crown rot pathogen of durum wheat from Algeria is nested in the Fusarium burgessii species complex.</title>
        <authorList>
            <person name="Laraba I."/>
            <person name="Keddad A."/>
            <person name="Boureghda H."/>
            <person name="Abdallah N."/>
            <person name="Vaughan M.M."/>
            <person name="Proctor R.H."/>
            <person name="Busman M."/>
            <person name="O'Donnell K."/>
        </authorList>
    </citation>
    <scope>NUCLEOTIDE SEQUENCE</scope>
    <source>
        <strain evidence="6">NRRL 25174</strain>
    </source>
</reference>
<accession>A0A9P5AS30</accession>
<evidence type="ECO:0000313" key="6">
    <source>
        <dbReference type="EMBL" id="KAF4343719.1"/>
    </source>
</evidence>
<proteinExistence type="inferred from homology"/>
<evidence type="ECO:0000256" key="5">
    <source>
        <dbReference type="SAM" id="MobiDB-lite"/>
    </source>
</evidence>
<dbReference type="GO" id="GO:0019346">
    <property type="term" value="P:transsulfuration"/>
    <property type="evidence" value="ECO:0007669"/>
    <property type="project" value="InterPro"/>
</dbReference>
<dbReference type="Pfam" id="PF01053">
    <property type="entry name" value="Cys_Met_Meta_PP"/>
    <property type="match status" value="1"/>
</dbReference>
<dbReference type="GO" id="GO:0071269">
    <property type="term" value="P:L-homocysteine biosynthetic process"/>
    <property type="evidence" value="ECO:0007669"/>
    <property type="project" value="TreeGrafter"/>
</dbReference>
<protein>
    <submittedName>
        <fullName evidence="6">Plp-dependent transferase</fullName>
    </submittedName>
</protein>
<evidence type="ECO:0000256" key="3">
    <source>
        <dbReference type="ARBA" id="ARBA00022898"/>
    </source>
</evidence>
<comment type="caution">
    <text evidence="6">The sequence shown here is derived from an EMBL/GenBank/DDBJ whole genome shotgun (WGS) entry which is preliminary data.</text>
</comment>
<dbReference type="AlphaFoldDB" id="A0A9P5AS30"/>
<dbReference type="GO" id="GO:0030170">
    <property type="term" value="F:pyridoxal phosphate binding"/>
    <property type="evidence" value="ECO:0007669"/>
    <property type="project" value="InterPro"/>
</dbReference>
<organism evidence="6 7">
    <name type="scientific">Fusarium beomiforme</name>
    <dbReference type="NCBI Taxonomy" id="44412"/>
    <lineage>
        <taxon>Eukaryota</taxon>
        <taxon>Fungi</taxon>
        <taxon>Dikarya</taxon>
        <taxon>Ascomycota</taxon>
        <taxon>Pezizomycotina</taxon>
        <taxon>Sordariomycetes</taxon>
        <taxon>Hypocreomycetidae</taxon>
        <taxon>Hypocreales</taxon>
        <taxon>Nectriaceae</taxon>
        <taxon>Fusarium</taxon>
        <taxon>Fusarium burgessii species complex</taxon>
    </lineage>
</organism>
<dbReference type="OrthoDB" id="3512640at2759"/>
<dbReference type="GO" id="GO:0006535">
    <property type="term" value="P:cysteine biosynthetic process from serine"/>
    <property type="evidence" value="ECO:0007669"/>
    <property type="project" value="TreeGrafter"/>
</dbReference>
<dbReference type="SUPFAM" id="SSF53383">
    <property type="entry name" value="PLP-dependent transferases"/>
    <property type="match status" value="1"/>
</dbReference>
<dbReference type="InterPro" id="IPR006235">
    <property type="entry name" value="OAc-hSer/O-AcSer_sulfhydrylase"/>
</dbReference>
<name>A0A9P5AS30_9HYPO</name>
<dbReference type="GO" id="GO:0005737">
    <property type="term" value="C:cytoplasm"/>
    <property type="evidence" value="ECO:0007669"/>
    <property type="project" value="TreeGrafter"/>
</dbReference>
<keyword evidence="2 6" id="KW-0808">Transferase</keyword>
<evidence type="ECO:0000256" key="1">
    <source>
        <dbReference type="ARBA" id="ARBA00001933"/>
    </source>
</evidence>
<sequence length="342" mass="37275">MFTKVIGGVFDIASLKRAVLDITTEFVESQTRFPAKTVSRPVTNMRPSSTSNGQLESATKARRNSYNTKNGEINANGTAISKEVSKKVCKWHFDTLQVRSGLKSETSHGQCSLSIYSSASFRLKASKTIEDAYSFSDGPRSQFYMYIRLSNESFSTYFNELDANKTVKPSNVGFENRMAALKLSKDAPSFSSGAAAIFTVAESLVTVGDNAVIMDTNDLKKVEPAIDERIKFVFTETFSNSKFAVADLKGLSVLTSRAKIPLIVDATFSAAGFFCQPAKFGVDIVIDSVTKWIGGHGTTLGGVVIETGVSDWQSNAACYTHLHAKRGRIIQLHGTILGHQEQ</sequence>
<evidence type="ECO:0000313" key="7">
    <source>
        <dbReference type="Proteomes" id="UP000730481"/>
    </source>
</evidence>
<dbReference type="GO" id="GO:0004124">
    <property type="term" value="F:cysteine synthase activity"/>
    <property type="evidence" value="ECO:0007669"/>
    <property type="project" value="TreeGrafter"/>
</dbReference>
<dbReference type="Gene3D" id="3.40.640.10">
    <property type="entry name" value="Type I PLP-dependent aspartate aminotransferase-like (Major domain)"/>
    <property type="match status" value="2"/>
</dbReference>
<comment type="cofactor">
    <cofactor evidence="1 4">
        <name>pyridoxal 5'-phosphate</name>
        <dbReference type="ChEBI" id="CHEBI:597326"/>
    </cofactor>
</comment>
<keyword evidence="3 4" id="KW-0663">Pyridoxal phosphate</keyword>
<dbReference type="PANTHER" id="PTHR43797:SF2">
    <property type="entry name" value="HOMOCYSTEINE_CYSTEINE SYNTHASE"/>
    <property type="match status" value="1"/>
</dbReference>
<dbReference type="Proteomes" id="UP000730481">
    <property type="component" value="Unassembled WGS sequence"/>
</dbReference>
<feature type="compositionally biased region" description="Polar residues" evidence="5">
    <location>
        <begin position="64"/>
        <end position="73"/>
    </location>
</feature>
<evidence type="ECO:0000256" key="4">
    <source>
        <dbReference type="RuleBase" id="RU362118"/>
    </source>
</evidence>
<dbReference type="GO" id="GO:0003961">
    <property type="term" value="F:O-acetylhomoserine aminocarboxypropyltransferase activity"/>
    <property type="evidence" value="ECO:0007669"/>
    <property type="project" value="TreeGrafter"/>
</dbReference>